<name>A0A1C6T390_9ACTN</name>
<evidence type="ECO:0008006" key="3">
    <source>
        <dbReference type="Google" id="ProtNLM"/>
    </source>
</evidence>
<sequence>MSGDQVAVVLDATTLAAYVDGQVAVGELIAEVADEGRLVGVPAACLAAAYAATSSEVGAALLTLLTATPTVTVLPLGADPGIDDARQAGVLARAAGGDIAIGHAARAALAHQAHLATTAPGPAAAVLPAGWSILDLSQA</sequence>
<dbReference type="Proteomes" id="UP000199699">
    <property type="component" value="Unassembled WGS sequence"/>
</dbReference>
<dbReference type="RefSeq" id="WP_091089206.1">
    <property type="nucleotide sequence ID" value="NZ_FMHT01000003.1"/>
</dbReference>
<evidence type="ECO:0000313" key="2">
    <source>
        <dbReference type="Proteomes" id="UP000199699"/>
    </source>
</evidence>
<protein>
    <recommendedName>
        <fullName evidence="3">PIN domain-containing protein</fullName>
    </recommendedName>
</protein>
<organism evidence="1 2">
    <name type="scientific">Micromonospora nigra</name>
    <dbReference type="NCBI Taxonomy" id="145857"/>
    <lineage>
        <taxon>Bacteria</taxon>
        <taxon>Bacillati</taxon>
        <taxon>Actinomycetota</taxon>
        <taxon>Actinomycetes</taxon>
        <taxon>Micromonosporales</taxon>
        <taxon>Micromonosporaceae</taxon>
        <taxon>Micromonospora</taxon>
    </lineage>
</organism>
<evidence type="ECO:0000313" key="1">
    <source>
        <dbReference type="EMBL" id="SCL36290.1"/>
    </source>
</evidence>
<reference evidence="1 2" key="1">
    <citation type="submission" date="2016-06" db="EMBL/GenBank/DDBJ databases">
        <authorList>
            <person name="Kjaerup R.B."/>
            <person name="Dalgaard T.S."/>
            <person name="Juul-Madsen H.R."/>
        </authorList>
    </citation>
    <scope>NUCLEOTIDE SEQUENCE [LARGE SCALE GENOMIC DNA]</scope>
    <source>
        <strain evidence="1 2">DSM 43818</strain>
    </source>
</reference>
<gene>
    <name evidence="1" type="ORF">GA0070616_5449</name>
</gene>
<accession>A0A1C6T390</accession>
<proteinExistence type="predicted"/>
<keyword evidence="2" id="KW-1185">Reference proteome</keyword>
<dbReference type="AlphaFoldDB" id="A0A1C6T390"/>
<dbReference type="EMBL" id="FMHT01000003">
    <property type="protein sequence ID" value="SCL36290.1"/>
    <property type="molecule type" value="Genomic_DNA"/>
</dbReference>
<dbReference type="STRING" id="145857.GA0070616_5449"/>